<evidence type="ECO:0008006" key="4">
    <source>
        <dbReference type="Google" id="ProtNLM"/>
    </source>
</evidence>
<keyword evidence="1" id="KW-0732">Signal</keyword>
<dbReference type="EMBL" id="JAOTEM010000001">
    <property type="protein sequence ID" value="MCU7615622.1"/>
    <property type="molecule type" value="Genomic_DNA"/>
</dbReference>
<proteinExistence type="predicted"/>
<evidence type="ECO:0000313" key="3">
    <source>
        <dbReference type="Proteomes" id="UP001208649"/>
    </source>
</evidence>
<accession>A0ABT2W051</accession>
<name>A0ABT2W051_9FLAO</name>
<evidence type="ECO:0000313" key="2">
    <source>
        <dbReference type="EMBL" id="MCU7615622.1"/>
    </source>
</evidence>
<dbReference type="PROSITE" id="PS51257">
    <property type="entry name" value="PROKAR_LIPOPROTEIN"/>
    <property type="match status" value="1"/>
</dbReference>
<dbReference type="Proteomes" id="UP001208649">
    <property type="component" value="Unassembled WGS sequence"/>
</dbReference>
<feature type="signal peptide" evidence="1">
    <location>
        <begin position="1"/>
        <end position="22"/>
    </location>
</feature>
<dbReference type="RefSeq" id="WP_263000735.1">
    <property type="nucleotide sequence ID" value="NZ_JAOTEM010000001.1"/>
</dbReference>
<comment type="caution">
    <text evidence="2">The sequence shown here is derived from an EMBL/GenBank/DDBJ whole genome shotgun (WGS) entry which is preliminary data.</text>
</comment>
<gene>
    <name evidence="2" type="ORF">NZ698_00310</name>
</gene>
<feature type="chain" id="PRO_5047018836" description="DUF4221 domain-containing protein" evidence="1">
    <location>
        <begin position="23"/>
        <end position="340"/>
    </location>
</feature>
<keyword evidence="3" id="KW-1185">Reference proteome</keyword>
<protein>
    <recommendedName>
        <fullName evidence="4">DUF4221 domain-containing protein</fullName>
    </recommendedName>
</protein>
<reference evidence="3" key="1">
    <citation type="submission" date="2023-07" db="EMBL/GenBank/DDBJ databases">
        <title>Chryseobacterium sp. strain PBS4-4 Genome sequencing and assembly.</title>
        <authorList>
            <person name="Jung Y."/>
        </authorList>
    </citation>
    <scope>NUCLEOTIDE SEQUENCE [LARGE SCALE GENOMIC DNA]</scope>
    <source>
        <strain evidence="3">PBS4-4</strain>
    </source>
</reference>
<sequence length="340" mass="38837">MRNLILSLLLILSLVFSCRAERDEVLEQKNTSYDVYVAGLENNKACFWKNNIKTDLANGDNLNTRQIIVENNNVYITGIQINNTDNGIHFFWRNNVRTDVKQYLNIPNNAQYNIERFTVSNGDIYFAGYVENPIPASPLEKYELCFWKNGVKTVLSKSQYVSTARSIFVDGSDVYVSTHKFDGIGYFKNTTFSMVTAYYMHNFAKNNNGIHLLFHKDNKYYSKNLNTNAETLIGDYINPIAIWGKIISHNATNDLYTIESSYGDSYFKNGSQISPAFSSLPYIQDLFVLDNNIYMIKYDPNINNPNSTYNGKVFINGIESQNITNINGGGYFNSIFVVQN</sequence>
<organism evidence="2 3">
    <name type="scientific">Chryseobacterium edaphi</name>
    <dbReference type="NCBI Taxonomy" id="2976532"/>
    <lineage>
        <taxon>Bacteria</taxon>
        <taxon>Pseudomonadati</taxon>
        <taxon>Bacteroidota</taxon>
        <taxon>Flavobacteriia</taxon>
        <taxon>Flavobacteriales</taxon>
        <taxon>Weeksellaceae</taxon>
        <taxon>Chryseobacterium group</taxon>
        <taxon>Chryseobacterium</taxon>
    </lineage>
</organism>
<evidence type="ECO:0000256" key="1">
    <source>
        <dbReference type="SAM" id="SignalP"/>
    </source>
</evidence>